<feature type="region of interest" description="Disordered" evidence="6">
    <location>
        <begin position="536"/>
        <end position="612"/>
    </location>
</feature>
<evidence type="ECO:0000256" key="5">
    <source>
        <dbReference type="PROSITE-ProRule" id="PRU00283"/>
    </source>
</evidence>
<dbReference type="Proteomes" id="UP000677054">
    <property type="component" value="Unassembled WGS sequence"/>
</dbReference>
<organism evidence="8">
    <name type="scientific">Darwinula stevensoni</name>
    <dbReference type="NCBI Taxonomy" id="69355"/>
    <lineage>
        <taxon>Eukaryota</taxon>
        <taxon>Metazoa</taxon>
        <taxon>Ecdysozoa</taxon>
        <taxon>Arthropoda</taxon>
        <taxon>Crustacea</taxon>
        <taxon>Oligostraca</taxon>
        <taxon>Ostracoda</taxon>
        <taxon>Podocopa</taxon>
        <taxon>Podocopida</taxon>
        <taxon>Darwinulocopina</taxon>
        <taxon>Darwinuloidea</taxon>
        <taxon>Darwinulidae</taxon>
        <taxon>Darwinula</taxon>
    </lineage>
</organism>
<evidence type="ECO:0000259" key="7">
    <source>
        <dbReference type="PROSITE" id="PS50067"/>
    </source>
</evidence>
<dbReference type="GO" id="GO:0015630">
    <property type="term" value="C:microtubule cytoskeleton"/>
    <property type="evidence" value="ECO:0007669"/>
    <property type="project" value="UniProtKB-ARBA"/>
</dbReference>
<name>A0A7R9A4T9_9CRUS</name>
<evidence type="ECO:0000256" key="2">
    <source>
        <dbReference type="ARBA" id="ARBA00022741"/>
    </source>
</evidence>
<dbReference type="SMART" id="SM00129">
    <property type="entry name" value="KISc"/>
    <property type="match status" value="1"/>
</dbReference>
<dbReference type="PROSITE" id="PS50067">
    <property type="entry name" value="KINESIN_MOTOR_2"/>
    <property type="match status" value="1"/>
</dbReference>
<evidence type="ECO:0000256" key="6">
    <source>
        <dbReference type="SAM" id="MobiDB-lite"/>
    </source>
</evidence>
<keyword evidence="4" id="KW-0963">Cytoplasm</keyword>
<dbReference type="AlphaFoldDB" id="A0A7R9A4T9"/>
<dbReference type="OrthoDB" id="8862460at2759"/>
<keyword evidence="4" id="KW-0206">Cytoskeleton</keyword>
<feature type="domain" description="Kinesin motor" evidence="7">
    <location>
        <begin position="51"/>
        <end position="210"/>
    </location>
</feature>
<dbReference type="SUPFAM" id="SSF52540">
    <property type="entry name" value="P-loop containing nucleoside triphosphate hydrolases"/>
    <property type="match status" value="1"/>
</dbReference>
<evidence type="ECO:0000313" key="9">
    <source>
        <dbReference type="Proteomes" id="UP000677054"/>
    </source>
</evidence>
<dbReference type="EMBL" id="LR901059">
    <property type="protein sequence ID" value="CAD7247692.1"/>
    <property type="molecule type" value="Genomic_DNA"/>
</dbReference>
<gene>
    <name evidence="8" type="ORF">DSTB1V02_LOCUS7517</name>
</gene>
<comment type="caution">
    <text evidence="5">Lacks conserved residue(s) required for the propagation of feature annotation.</text>
</comment>
<dbReference type="InterPro" id="IPR027640">
    <property type="entry name" value="Kinesin-like_fam"/>
</dbReference>
<dbReference type="PANTHER" id="PTHR21608">
    <property type="entry name" value="KINESIN-LIKE PROTEIN CG14535"/>
    <property type="match status" value="1"/>
</dbReference>
<feature type="compositionally biased region" description="Basic and acidic residues" evidence="6">
    <location>
        <begin position="602"/>
        <end position="612"/>
    </location>
</feature>
<evidence type="ECO:0000313" key="8">
    <source>
        <dbReference type="EMBL" id="CAD7247692.1"/>
    </source>
</evidence>
<dbReference type="Gene3D" id="3.40.850.10">
    <property type="entry name" value="Kinesin motor domain"/>
    <property type="match status" value="1"/>
</dbReference>
<protein>
    <recommendedName>
        <fullName evidence="7">Kinesin motor domain-containing protein</fullName>
    </recommendedName>
</protein>
<dbReference type="Pfam" id="PF00225">
    <property type="entry name" value="Kinesin"/>
    <property type="match status" value="1"/>
</dbReference>
<accession>A0A7R9A4T9</accession>
<keyword evidence="2" id="KW-0547">Nucleotide-binding</keyword>
<feature type="compositionally biased region" description="Polar residues" evidence="6">
    <location>
        <begin position="444"/>
        <end position="453"/>
    </location>
</feature>
<comment type="subcellular location">
    <subcellularLocation>
        <location evidence="1">Cytoplasm</location>
        <location evidence="1">Cytoskeleton</location>
    </subcellularLocation>
</comment>
<comment type="similarity">
    <text evidence="5">Belongs to the TRAFAC class myosin-kinesin ATPase superfamily. Kinesin family.</text>
</comment>
<sequence length="612" mass="65801">MMVLRGKTCCDWPTGEGKLVYSMESQVDLLSRVPQPPVPLLKASCDIRIGKIKVILRVSEGEDPDRSILTLDEKRKRVTLTQASSVGQTSTVSTASAIGVNAPKTFTFDALFSCHHPLHDICISSLVEVIRGVLSGTNGCVITIGHSSAERLDLLGGRGEEPGVLASVVSWLFTCLHERSKTRTGSKVTVKVSAIQILGDAVHDLLASPLHGGGDLEKEGYKGVECPGPGTWKEFLAVDSISAARFLDHALNTITEIRRGQKDDASSFLFIFRLHQFHDEQVGGGKLFIMDLGTGKMKGKAGPMPNILLEIANGPRDPKLRESLVGGLLGGSLGSLTCQASVLAHVSSDPDRYSETLCLIQSASRIHRVRRYPRLKPLGGCKGLDHGEGVGSGSTSEIDPSSSELSADTVIYMGGNGEDDEEGTDSEHPPSSEGQRPLQAVEGASTTSLASSWSDKEKDKDNDPSPPPPPPRLGAGGGGRSLPATPMRRKPETMVYGTPRRGKRVSSDEQWVASQGGSVTRETWVDTVDVMLEKKKTWEEMKKKEKLAMKREKKRKRRREEGEEGRASGTGTSSSGFVSGPRPVVPGKEDEEDEVASPLNPGKDHDHHASVS</sequence>
<keyword evidence="3" id="KW-0067">ATP-binding</keyword>
<feature type="compositionally biased region" description="Basic and acidic residues" evidence="6">
    <location>
        <begin position="536"/>
        <end position="550"/>
    </location>
</feature>
<dbReference type="GO" id="GO:0003777">
    <property type="term" value="F:microtubule motor activity"/>
    <property type="evidence" value="ECO:0007669"/>
    <property type="project" value="InterPro"/>
</dbReference>
<dbReference type="EMBL" id="CAJPEV010001542">
    <property type="protein sequence ID" value="CAG0893216.1"/>
    <property type="molecule type" value="Genomic_DNA"/>
</dbReference>
<dbReference type="GO" id="GO:0005524">
    <property type="term" value="F:ATP binding"/>
    <property type="evidence" value="ECO:0007669"/>
    <property type="project" value="UniProtKB-KW"/>
</dbReference>
<feature type="compositionally biased region" description="Polar residues" evidence="6">
    <location>
        <begin position="393"/>
        <end position="406"/>
    </location>
</feature>
<feature type="region of interest" description="Disordered" evidence="6">
    <location>
        <begin position="377"/>
        <end position="519"/>
    </location>
</feature>
<proteinExistence type="inferred from homology"/>
<dbReference type="GO" id="GO:0007018">
    <property type="term" value="P:microtubule-based movement"/>
    <property type="evidence" value="ECO:0007669"/>
    <property type="project" value="InterPro"/>
</dbReference>
<feature type="compositionally biased region" description="Polar residues" evidence="6">
    <location>
        <begin position="508"/>
        <end position="519"/>
    </location>
</feature>
<dbReference type="PANTHER" id="PTHR21608:SF7">
    <property type="entry name" value="KINESIN-LIKE PROTEIN CG14535"/>
    <property type="match status" value="1"/>
</dbReference>
<dbReference type="GO" id="GO:0008017">
    <property type="term" value="F:microtubule binding"/>
    <property type="evidence" value="ECO:0007669"/>
    <property type="project" value="InterPro"/>
</dbReference>
<evidence type="ECO:0000256" key="1">
    <source>
        <dbReference type="ARBA" id="ARBA00004245"/>
    </source>
</evidence>
<feature type="compositionally biased region" description="Low complexity" evidence="6">
    <location>
        <begin position="567"/>
        <end position="580"/>
    </location>
</feature>
<dbReference type="InterPro" id="IPR027417">
    <property type="entry name" value="P-loop_NTPase"/>
</dbReference>
<evidence type="ECO:0000256" key="4">
    <source>
        <dbReference type="ARBA" id="ARBA00023212"/>
    </source>
</evidence>
<evidence type="ECO:0000256" key="3">
    <source>
        <dbReference type="ARBA" id="ARBA00022840"/>
    </source>
</evidence>
<reference evidence="8" key="1">
    <citation type="submission" date="2020-11" db="EMBL/GenBank/DDBJ databases">
        <authorList>
            <person name="Tran Van P."/>
        </authorList>
    </citation>
    <scope>NUCLEOTIDE SEQUENCE</scope>
</reference>
<feature type="compositionally biased region" description="Basic and acidic residues" evidence="6">
    <location>
        <begin position="454"/>
        <end position="463"/>
    </location>
</feature>
<dbReference type="InterPro" id="IPR001752">
    <property type="entry name" value="Kinesin_motor_dom"/>
</dbReference>
<dbReference type="InterPro" id="IPR036961">
    <property type="entry name" value="Kinesin_motor_dom_sf"/>
</dbReference>
<keyword evidence="9" id="KW-1185">Reference proteome</keyword>